<evidence type="ECO:0000256" key="2">
    <source>
        <dbReference type="ARBA" id="ARBA00022475"/>
    </source>
</evidence>
<comment type="pathway">
    <text evidence="16">Cell wall biogenesis; peptidoglycan biosynthesis.</text>
</comment>
<dbReference type="GO" id="GO:0009002">
    <property type="term" value="F:serine-type D-Ala-D-Ala carboxypeptidase activity"/>
    <property type="evidence" value="ECO:0007669"/>
    <property type="project" value="UniProtKB-UniRule"/>
</dbReference>
<keyword evidence="12 16" id="KW-0472">Membrane</keyword>
<keyword evidence="15 16" id="KW-0961">Cell wall biogenesis/degradation</keyword>
<keyword evidence="9 16" id="KW-0133">Cell shape</keyword>
<dbReference type="InterPro" id="IPR037532">
    <property type="entry name" value="FtsI_transpept"/>
</dbReference>
<keyword evidence="13 16" id="KW-0717">Septation</keyword>
<feature type="domain" description="Penicillin-binding protein dimerisation" evidence="18">
    <location>
        <begin position="70"/>
        <end position="220"/>
    </location>
</feature>
<comment type="caution">
    <text evidence="19">The sequence shown here is derived from an EMBL/GenBank/DDBJ whole genome shotgun (WGS) entry which is preliminary data.</text>
</comment>
<organism evidence="19 20">
    <name type="scientific">Paraglaciecola chathamensis</name>
    <dbReference type="NCBI Taxonomy" id="368405"/>
    <lineage>
        <taxon>Bacteria</taxon>
        <taxon>Pseudomonadati</taxon>
        <taxon>Pseudomonadota</taxon>
        <taxon>Gammaproteobacteria</taxon>
        <taxon>Alteromonadales</taxon>
        <taxon>Alteromonadaceae</taxon>
        <taxon>Paraglaciecola</taxon>
    </lineage>
</organism>
<evidence type="ECO:0000259" key="18">
    <source>
        <dbReference type="Pfam" id="PF03717"/>
    </source>
</evidence>
<dbReference type="Gene3D" id="3.30.450.330">
    <property type="match status" value="1"/>
</dbReference>
<keyword evidence="4 16" id="KW-0132">Cell division</keyword>
<dbReference type="GO" id="GO:0005886">
    <property type="term" value="C:plasma membrane"/>
    <property type="evidence" value="ECO:0007669"/>
    <property type="project" value="UniProtKB-SubCell"/>
</dbReference>
<keyword evidence="3 16" id="KW-0997">Cell inner membrane</keyword>
<dbReference type="InterPro" id="IPR012338">
    <property type="entry name" value="Beta-lactam/transpept-like"/>
</dbReference>
<evidence type="ECO:0000313" key="20">
    <source>
        <dbReference type="Proteomes" id="UP000622604"/>
    </source>
</evidence>
<feature type="active site" description="Acyl-ester intermediate" evidence="16">
    <location>
        <position position="308"/>
    </location>
</feature>
<dbReference type="EMBL" id="BMZC01000001">
    <property type="protein sequence ID" value="GGZ48127.1"/>
    <property type="molecule type" value="Genomic_DNA"/>
</dbReference>
<comment type="catalytic activity">
    <reaction evidence="16">
        <text>Preferential cleavage: (Ac)2-L-Lys-D-Ala-|-D-Ala. Also transpeptidation of peptidyl-alanyl moieties that are N-acyl substituents of D-alanine.</text>
        <dbReference type="EC" id="3.4.16.4"/>
    </reaction>
</comment>
<dbReference type="Gene3D" id="3.40.710.10">
    <property type="entry name" value="DD-peptidase/beta-lactamase superfamily"/>
    <property type="match status" value="1"/>
</dbReference>
<accession>A0A8H9I9E4</accession>
<keyword evidence="10 16" id="KW-0573">Peptidoglycan synthesis</keyword>
<evidence type="ECO:0000256" key="15">
    <source>
        <dbReference type="ARBA" id="ARBA00023316"/>
    </source>
</evidence>
<dbReference type="GO" id="GO:0009252">
    <property type="term" value="P:peptidoglycan biosynthetic process"/>
    <property type="evidence" value="ECO:0007669"/>
    <property type="project" value="UniProtKB-UniRule"/>
</dbReference>
<feature type="transmembrane region" description="Helical" evidence="16">
    <location>
        <begin position="24"/>
        <end position="46"/>
    </location>
</feature>
<sequence length="585" mass="64320">MSRVSNKKRNQQAKQNVAPTALQWRYLLVICVIMLVFVGLSARAVYIQVIDPDLLIQQGDNRTLRTQNMPVHRGLITDRNGQNLAVSVPVRAIWADPKTIVDNGSLNDKRRWQALADVLGQDYDKLVSRVKKPKKRFVYIQRQVSPAMADYVDQLSINGVYLRDESRRYYPTGEVSAQLIGFTNVDDQGIEGIEKLYNQWLKGSPGSRKIRRDAKGRQVEILEQEAGEEPRDIQLTIDQRIQAFAYKELKKAVQYYKATSASAVVVDVQTGEILAMVNNPSYNPNNRSGVSGHRIRNRAITDAFEPGSSIKPIAVLSALEFGSVEMDSVIDTSPGWMRVGGSMVRDSRNYGELDLTGIIRKSSNMGTSKLALSVPKQFLIDQYYNMGLMSDTGSNLIGESSGIFHDRSRWSEFELSTLSFGYGLSVTTAQLARMYSTLGSGGIKRPLSIIKSEQKAPEERVLSEDIAHEVLTMMESVVNEGGSGTKARVPGYRVAGKTGTSRKAVAGGYGEEYVSIFAGVAPVSDPQLAVVVLINEPRGDLYYAGDTAAPVFSKIMSNSLQMLNVPPDDKSVSSLAAIRGDSNAG</sequence>
<dbReference type="GO" id="GO:0008658">
    <property type="term" value="F:penicillin binding"/>
    <property type="evidence" value="ECO:0007669"/>
    <property type="project" value="InterPro"/>
</dbReference>
<comment type="function">
    <text evidence="16">Catalyzes cross-linking of the peptidoglycan cell wall at the division septum.</text>
</comment>
<keyword evidence="11 16" id="KW-1133">Transmembrane helix</keyword>
<dbReference type="RefSeq" id="WP_191865101.1">
    <property type="nucleotide sequence ID" value="NZ_BMZC01000001.1"/>
</dbReference>
<dbReference type="GO" id="GO:0008955">
    <property type="term" value="F:peptidoglycan glycosyltransferase activity"/>
    <property type="evidence" value="ECO:0007669"/>
    <property type="project" value="InterPro"/>
</dbReference>
<reference evidence="19" key="1">
    <citation type="journal article" date="2014" name="Int. J. Syst. Evol. Microbiol.">
        <title>Complete genome sequence of Corynebacterium casei LMG S-19264T (=DSM 44701T), isolated from a smear-ripened cheese.</title>
        <authorList>
            <consortium name="US DOE Joint Genome Institute (JGI-PGF)"/>
            <person name="Walter F."/>
            <person name="Albersmeier A."/>
            <person name="Kalinowski J."/>
            <person name="Ruckert C."/>
        </authorList>
    </citation>
    <scope>NUCLEOTIDE SEQUENCE</scope>
    <source>
        <strain evidence="19">KCTC 32337</strain>
    </source>
</reference>
<keyword evidence="6 16" id="KW-0645">Protease</keyword>
<evidence type="ECO:0000256" key="16">
    <source>
        <dbReference type="HAMAP-Rule" id="MF_02080"/>
    </source>
</evidence>
<evidence type="ECO:0000256" key="13">
    <source>
        <dbReference type="ARBA" id="ARBA00023210"/>
    </source>
</evidence>
<dbReference type="EC" id="3.4.16.4" evidence="16"/>
<evidence type="ECO:0000256" key="4">
    <source>
        <dbReference type="ARBA" id="ARBA00022618"/>
    </source>
</evidence>
<dbReference type="Pfam" id="PF03717">
    <property type="entry name" value="PBP_dimer"/>
    <property type="match status" value="1"/>
</dbReference>
<dbReference type="Proteomes" id="UP000622604">
    <property type="component" value="Unassembled WGS sequence"/>
</dbReference>
<dbReference type="GO" id="GO:0043093">
    <property type="term" value="P:FtsZ-dependent cytokinesis"/>
    <property type="evidence" value="ECO:0007669"/>
    <property type="project" value="UniProtKB-UniRule"/>
</dbReference>
<evidence type="ECO:0000256" key="11">
    <source>
        <dbReference type="ARBA" id="ARBA00022989"/>
    </source>
</evidence>
<keyword evidence="2 16" id="KW-1003">Cell membrane</keyword>
<evidence type="ECO:0000256" key="10">
    <source>
        <dbReference type="ARBA" id="ARBA00022984"/>
    </source>
</evidence>
<evidence type="ECO:0000256" key="14">
    <source>
        <dbReference type="ARBA" id="ARBA00023306"/>
    </source>
</evidence>
<gene>
    <name evidence="16 19" type="primary">ftsI</name>
    <name evidence="19" type="ORF">GCM10011274_02340</name>
</gene>
<comment type="subcellular location">
    <subcellularLocation>
        <location evidence="16">Cell inner membrane</location>
        <topology evidence="16">Single-pass membrane protein</topology>
    </subcellularLocation>
    <subcellularLocation>
        <location evidence="1">Membrane</location>
    </subcellularLocation>
</comment>
<keyword evidence="14 16" id="KW-0131">Cell cycle</keyword>
<dbReference type="AlphaFoldDB" id="A0A8H9I9E4"/>
<evidence type="ECO:0000256" key="1">
    <source>
        <dbReference type="ARBA" id="ARBA00004370"/>
    </source>
</evidence>
<dbReference type="SUPFAM" id="SSF56519">
    <property type="entry name" value="Penicillin binding protein dimerisation domain"/>
    <property type="match status" value="1"/>
</dbReference>
<dbReference type="GO" id="GO:0071555">
    <property type="term" value="P:cell wall organization"/>
    <property type="evidence" value="ECO:0007669"/>
    <property type="project" value="UniProtKB-KW"/>
</dbReference>
<evidence type="ECO:0000256" key="12">
    <source>
        <dbReference type="ARBA" id="ARBA00023136"/>
    </source>
</evidence>
<dbReference type="Gene3D" id="1.10.150.770">
    <property type="match status" value="1"/>
</dbReference>
<dbReference type="InterPro" id="IPR005311">
    <property type="entry name" value="PBP_dimer"/>
</dbReference>
<dbReference type="PANTHER" id="PTHR30627">
    <property type="entry name" value="PEPTIDOGLYCAN D,D-TRANSPEPTIDASE"/>
    <property type="match status" value="1"/>
</dbReference>
<evidence type="ECO:0000256" key="3">
    <source>
        <dbReference type="ARBA" id="ARBA00022519"/>
    </source>
</evidence>
<dbReference type="InterPro" id="IPR036138">
    <property type="entry name" value="PBP_dimer_sf"/>
</dbReference>
<dbReference type="UniPathway" id="UPA00219"/>
<keyword evidence="5 16" id="KW-0121">Carboxypeptidase</keyword>
<dbReference type="HAMAP" id="MF_02080">
    <property type="entry name" value="FtsI_transpept"/>
    <property type="match status" value="1"/>
</dbReference>
<dbReference type="InterPro" id="IPR050515">
    <property type="entry name" value="Beta-lactam/transpept"/>
</dbReference>
<protein>
    <recommendedName>
        <fullName evidence="16">Peptidoglycan D,D-transpeptidase FtsI</fullName>
        <ecNumber evidence="16">3.4.16.4</ecNumber>
    </recommendedName>
    <alternativeName>
        <fullName evidence="16">Penicillin-binding protein 3</fullName>
        <shortName evidence="16">PBP-3</shortName>
    </alternativeName>
</protein>
<proteinExistence type="inferred from homology"/>
<evidence type="ECO:0000256" key="7">
    <source>
        <dbReference type="ARBA" id="ARBA00022692"/>
    </source>
</evidence>
<dbReference type="PANTHER" id="PTHR30627:SF1">
    <property type="entry name" value="PEPTIDOGLYCAN D,D-TRANSPEPTIDASE FTSI"/>
    <property type="match status" value="1"/>
</dbReference>
<comment type="similarity">
    <text evidence="16">Belongs to the transpeptidase family. FtsI subfamily.</text>
</comment>
<dbReference type="SUPFAM" id="SSF56601">
    <property type="entry name" value="beta-lactamase/transpeptidase-like"/>
    <property type="match status" value="1"/>
</dbReference>
<dbReference type="Pfam" id="PF00905">
    <property type="entry name" value="Transpeptidase"/>
    <property type="match status" value="1"/>
</dbReference>
<keyword evidence="8 16" id="KW-0378">Hydrolase</keyword>
<dbReference type="Gene3D" id="3.90.1310.10">
    <property type="entry name" value="Penicillin-binding protein 2a (Domain 2)"/>
    <property type="match status" value="1"/>
</dbReference>
<evidence type="ECO:0000256" key="9">
    <source>
        <dbReference type="ARBA" id="ARBA00022960"/>
    </source>
</evidence>
<evidence type="ECO:0000256" key="6">
    <source>
        <dbReference type="ARBA" id="ARBA00022670"/>
    </source>
</evidence>
<dbReference type="InterPro" id="IPR001460">
    <property type="entry name" value="PCN-bd_Tpept"/>
</dbReference>
<keyword evidence="7 16" id="KW-0812">Transmembrane</keyword>
<name>A0A8H9I9E4_9ALTE</name>
<evidence type="ECO:0000256" key="5">
    <source>
        <dbReference type="ARBA" id="ARBA00022645"/>
    </source>
</evidence>
<feature type="domain" description="Penicillin-binding protein transpeptidase" evidence="17">
    <location>
        <begin position="262"/>
        <end position="556"/>
    </location>
</feature>
<dbReference type="GO" id="GO:0008360">
    <property type="term" value="P:regulation of cell shape"/>
    <property type="evidence" value="ECO:0007669"/>
    <property type="project" value="UniProtKB-KW"/>
</dbReference>
<evidence type="ECO:0000256" key="8">
    <source>
        <dbReference type="ARBA" id="ARBA00022801"/>
    </source>
</evidence>
<dbReference type="GO" id="GO:0000917">
    <property type="term" value="P:division septum assembly"/>
    <property type="evidence" value="ECO:0007669"/>
    <property type="project" value="UniProtKB-KW"/>
</dbReference>
<dbReference type="GO" id="GO:0006508">
    <property type="term" value="P:proteolysis"/>
    <property type="evidence" value="ECO:0007669"/>
    <property type="project" value="UniProtKB-KW"/>
</dbReference>
<evidence type="ECO:0000313" key="19">
    <source>
        <dbReference type="EMBL" id="GGZ48127.1"/>
    </source>
</evidence>
<reference evidence="19" key="2">
    <citation type="submission" date="2020-09" db="EMBL/GenBank/DDBJ databases">
        <authorList>
            <person name="Sun Q."/>
            <person name="Kim S."/>
        </authorList>
    </citation>
    <scope>NUCLEOTIDE SEQUENCE</scope>
    <source>
        <strain evidence="19">KCTC 32337</strain>
    </source>
</reference>
<evidence type="ECO:0000259" key="17">
    <source>
        <dbReference type="Pfam" id="PF00905"/>
    </source>
</evidence>